<keyword evidence="3" id="KW-1003">Cell membrane</keyword>
<dbReference type="AlphaFoldDB" id="A0A7G9W9S8"/>
<keyword evidence="6 8" id="KW-1133">Transmembrane helix</keyword>
<dbReference type="FunFam" id="1.10.3860.10:FF:000001">
    <property type="entry name" value="C4-dicarboxylate transport protein"/>
    <property type="match status" value="1"/>
</dbReference>
<keyword evidence="4 8" id="KW-0812">Transmembrane</keyword>
<evidence type="ECO:0000313" key="10">
    <source>
        <dbReference type="Proteomes" id="UP000516160"/>
    </source>
</evidence>
<evidence type="ECO:0000256" key="8">
    <source>
        <dbReference type="SAM" id="Phobius"/>
    </source>
</evidence>
<dbReference type="Pfam" id="PF00375">
    <property type="entry name" value="SDF"/>
    <property type="match status" value="1"/>
</dbReference>
<feature type="transmembrane region" description="Helical" evidence="8">
    <location>
        <begin position="153"/>
        <end position="170"/>
    </location>
</feature>
<feature type="transmembrane region" description="Helical" evidence="8">
    <location>
        <begin position="41"/>
        <end position="67"/>
    </location>
</feature>
<dbReference type="PANTHER" id="PTHR42865">
    <property type="entry name" value="PROTON/GLUTAMATE-ASPARTATE SYMPORTER"/>
    <property type="match status" value="1"/>
</dbReference>
<reference evidence="9 10" key="1">
    <citation type="submission" date="2020-07" db="EMBL/GenBank/DDBJ databases">
        <title>Alkalicella. sp. LB2 genome.</title>
        <authorList>
            <person name="Postec A."/>
            <person name="Quemeneur M."/>
        </authorList>
    </citation>
    <scope>NUCLEOTIDE SEQUENCE [LARGE SCALE GENOMIC DNA]</scope>
    <source>
        <strain evidence="9 10">LB2</strain>
    </source>
</reference>
<dbReference type="SUPFAM" id="SSF118215">
    <property type="entry name" value="Proton glutamate symport protein"/>
    <property type="match status" value="1"/>
</dbReference>
<feature type="transmembrane region" description="Helical" evidence="8">
    <location>
        <begin position="356"/>
        <end position="377"/>
    </location>
</feature>
<feature type="transmembrane region" description="Helical" evidence="8">
    <location>
        <begin position="329"/>
        <end position="350"/>
    </location>
</feature>
<feature type="transmembrane region" description="Helical" evidence="8">
    <location>
        <begin position="87"/>
        <end position="108"/>
    </location>
</feature>
<evidence type="ECO:0000256" key="3">
    <source>
        <dbReference type="ARBA" id="ARBA00022475"/>
    </source>
</evidence>
<keyword evidence="5" id="KW-0769">Symport</keyword>
<dbReference type="GO" id="GO:0005886">
    <property type="term" value="C:plasma membrane"/>
    <property type="evidence" value="ECO:0007669"/>
    <property type="project" value="UniProtKB-SubCell"/>
</dbReference>
<sequence length="427" mass="45129">MKKQLGITTKIFIGLILGLITGVLLYMLPQSTFKSDVIIDGLFFLVGQVFLRSILMMVVPLVFISLVNGSASMGDVKKLGRIGVKTVLFYLVTTAIAISIALALASVVNPGVGLDLSDIVTKEPIINERVPLVEVLIDMIPRNPVAALTNGNMLQIIVFAVFMGVGLSAMGEKAKPITGIFDILNDLMMKMVSYVMLIAPYGVFALIARTFATEGFDVMIPLLKYMLTVVAALLIHAVVTYGGMLKAFTGLSFGKFLKNFMPAVSVAFSTASSGATLPVTMEVAEDNLGVSKSIASFTLPLGATINMDGTAIMQGVATIFIAQVYGIDLTFSAILTVILTATLASIGTAGVPGVGLVMLSMVLSSIGLPVEGIALIMGIDRLLDMTRTAINITGDTVCTLIIAKSEGEFNQDIFDSEENSSNVSLQS</sequence>
<feature type="transmembrane region" description="Helical" evidence="8">
    <location>
        <begin position="218"/>
        <end position="239"/>
    </location>
</feature>
<organism evidence="9 10">
    <name type="scientific">Alkalicella caledoniensis</name>
    <dbReference type="NCBI Taxonomy" id="2731377"/>
    <lineage>
        <taxon>Bacteria</taxon>
        <taxon>Bacillati</taxon>
        <taxon>Bacillota</taxon>
        <taxon>Clostridia</taxon>
        <taxon>Eubacteriales</taxon>
        <taxon>Proteinivoracaceae</taxon>
        <taxon>Alkalicella</taxon>
    </lineage>
</organism>
<evidence type="ECO:0000256" key="2">
    <source>
        <dbReference type="ARBA" id="ARBA00022448"/>
    </source>
</evidence>
<evidence type="ECO:0000256" key="6">
    <source>
        <dbReference type="ARBA" id="ARBA00022989"/>
    </source>
</evidence>
<dbReference type="InterPro" id="IPR001991">
    <property type="entry name" value="Na-dicarboxylate_symporter"/>
</dbReference>
<name>A0A7G9W9S8_ALKCA</name>
<proteinExistence type="predicted"/>
<evidence type="ECO:0000256" key="4">
    <source>
        <dbReference type="ARBA" id="ARBA00022692"/>
    </source>
</evidence>
<evidence type="ECO:0000256" key="1">
    <source>
        <dbReference type="ARBA" id="ARBA00004651"/>
    </source>
</evidence>
<evidence type="ECO:0000256" key="7">
    <source>
        <dbReference type="ARBA" id="ARBA00023136"/>
    </source>
</evidence>
<dbReference type="PRINTS" id="PR00173">
    <property type="entry name" value="EDTRNSPORT"/>
</dbReference>
<accession>A0A7G9W9S8</accession>
<dbReference type="InterPro" id="IPR036458">
    <property type="entry name" value="Na:dicarbo_symporter_sf"/>
</dbReference>
<dbReference type="GO" id="GO:0015293">
    <property type="term" value="F:symporter activity"/>
    <property type="evidence" value="ECO:0007669"/>
    <property type="project" value="UniProtKB-KW"/>
</dbReference>
<dbReference type="EMBL" id="CP058559">
    <property type="protein sequence ID" value="QNO15440.1"/>
    <property type="molecule type" value="Genomic_DNA"/>
</dbReference>
<evidence type="ECO:0000313" key="9">
    <source>
        <dbReference type="EMBL" id="QNO15440.1"/>
    </source>
</evidence>
<keyword evidence="10" id="KW-1185">Reference proteome</keyword>
<feature type="transmembrane region" description="Helical" evidence="8">
    <location>
        <begin position="191"/>
        <end position="212"/>
    </location>
</feature>
<dbReference type="PANTHER" id="PTHR42865:SF7">
    <property type="entry name" value="PROTON_GLUTAMATE-ASPARTATE SYMPORTER"/>
    <property type="match status" value="1"/>
</dbReference>
<dbReference type="KEGG" id="acae:HYG86_12025"/>
<dbReference type="Gene3D" id="1.10.3860.10">
    <property type="entry name" value="Sodium:dicarboxylate symporter"/>
    <property type="match status" value="1"/>
</dbReference>
<dbReference type="GO" id="GO:0006835">
    <property type="term" value="P:dicarboxylic acid transport"/>
    <property type="evidence" value="ECO:0007669"/>
    <property type="project" value="TreeGrafter"/>
</dbReference>
<keyword evidence="7 8" id="KW-0472">Membrane</keyword>
<protein>
    <submittedName>
        <fullName evidence="9">Dicarboxylate/amino acid:cation symporter</fullName>
    </submittedName>
</protein>
<dbReference type="Proteomes" id="UP000516160">
    <property type="component" value="Chromosome"/>
</dbReference>
<evidence type="ECO:0000256" key="5">
    <source>
        <dbReference type="ARBA" id="ARBA00022847"/>
    </source>
</evidence>
<feature type="transmembrane region" description="Helical" evidence="8">
    <location>
        <begin position="12"/>
        <end position="29"/>
    </location>
</feature>
<dbReference type="RefSeq" id="WP_213165803.1">
    <property type="nucleotide sequence ID" value="NZ_CP058559.1"/>
</dbReference>
<comment type="subcellular location">
    <subcellularLocation>
        <location evidence="1">Cell membrane</location>
        <topology evidence="1">Multi-pass membrane protein</topology>
    </subcellularLocation>
</comment>
<gene>
    <name evidence="9" type="ORF">HYG86_12025</name>
</gene>
<keyword evidence="2" id="KW-0813">Transport</keyword>